<evidence type="ECO:0000256" key="7">
    <source>
        <dbReference type="PROSITE-ProRule" id="PRU00723"/>
    </source>
</evidence>
<keyword evidence="1 7" id="KW-0479">Metal-binding</keyword>
<feature type="compositionally biased region" description="Polar residues" evidence="8">
    <location>
        <begin position="599"/>
        <end position="608"/>
    </location>
</feature>
<evidence type="ECO:0000256" key="8">
    <source>
        <dbReference type="SAM" id="MobiDB-lite"/>
    </source>
</evidence>
<feature type="repeat" description="ANK" evidence="6">
    <location>
        <begin position="120"/>
        <end position="155"/>
    </location>
</feature>
<dbReference type="InterPro" id="IPR057444">
    <property type="entry name" value="Znf-CCCH_AtC3H23-like"/>
</dbReference>
<dbReference type="GO" id="GO:0003677">
    <property type="term" value="F:DNA binding"/>
    <property type="evidence" value="ECO:0007669"/>
    <property type="project" value="UniProtKB-KW"/>
</dbReference>
<feature type="compositionally biased region" description="Low complexity" evidence="8">
    <location>
        <begin position="204"/>
        <end position="231"/>
    </location>
</feature>
<dbReference type="Proteomes" id="UP001289374">
    <property type="component" value="Unassembled WGS sequence"/>
</dbReference>
<dbReference type="PANTHER" id="PTHR14493">
    <property type="entry name" value="UNKEMPT FAMILY MEMBER"/>
    <property type="match status" value="1"/>
</dbReference>
<dbReference type="GO" id="GO:0008270">
    <property type="term" value="F:zinc ion binding"/>
    <property type="evidence" value="ECO:0007669"/>
    <property type="project" value="UniProtKB-KW"/>
</dbReference>
<evidence type="ECO:0000256" key="5">
    <source>
        <dbReference type="ARBA" id="ARBA00023125"/>
    </source>
</evidence>
<dbReference type="Pfam" id="PF00642">
    <property type="entry name" value="zf-CCCH"/>
    <property type="match status" value="1"/>
</dbReference>
<dbReference type="SMART" id="SM00356">
    <property type="entry name" value="ZnF_C3H1"/>
    <property type="match status" value="2"/>
</dbReference>
<dbReference type="InterPro" id="IPR045234">
    <property type="entry name" value="Unkempt-like"/>
</dbReference>
<evidence type="ECO:0000256" key="6">
    <source>
        <dbReference type="PROSITE-ProRule" id="PRU00023"/>
    </source>
</evidence>
<dbReference type="FunFam" id="3.30.1370.210:FF:000009">
    <property type="entry name" value="Zinc finger CCCH domain-containing protein 66"/>
    <property type="match status" value="1"/>
</dbReference>
<dbReference type="Gene3D" id="1.25.40.20">
    <property type="entry name" value="Ankyrin repeat-containing domain"/>
    <property type="match status" value="1"/>
</dbReference>
<keyword evidence="4 7" id="KW-0862">Zinc</keyword>
<keyword evidence="2" id="KW-0677">Repeat</keyword>
<reference evidence="10" key="2">
    <citation type="journal article" date="2024" name="Plant">
        <title>Genomic evolution and insights into agronomic trait innovations of Sesamum species.</title>
        <authorList>
            <person name="Miao H."/>
            <person name="Wang L."/>
            <person name="Qu L."/>
            <person name="Liu H."/>
            <person name="Sun Y."/>
            <person name="Le M."/>
            <person name="Wang Q."/>
            <person name="Wei S."/>
            <person name="Zheng Y."/>
            <person name="Lin W."/>
            <person name="Duan Y."/>
            <person name="Cao H."/>
            <person name="Xiong S."/>
            <person name="Wang X."/>
            <person name="Wei L."/>
            <person name="Li C."/>
            <person name="Ma Q."/>
            <person name="Ju M."/>
            <person name="Zhao R."/>
            <person name="Li G."/>
            <person name="Mu C."/>
            <person name="Tian Q."/>
            <person name="Mei H."/>
            <person name="Zhang T."/>
            <person name="Gao T."/>
            <person name="Zhang H."/>
        </authorList>
    </citation>
    <scope>NUCLEOTIDE SEQUENCE</scope>
    <source>
        <strain evidence="10">K16</strain>
    </source>
</reference>
<evidence type="ECO:0000256" key="4">
    <source>
        <dbReference type="ARBA" id="ARBA00022833"/>
    </source>
</evidence>
<evidence type="ECO:0000256" key="1">
    <source>
        <dbReference type="ARBA" id="ARBA00022723"/>
    </source>
</evidence>
<evidence type="ECO:0000256" key="3">
    <source>
        <dbReference type="ARBA" id="ARBA00022771"/>
    </source>
</evidence>
<dbReference type="PANTHER" id="PTHR14493:SF50">
    <property type="entry name" value="RING FINGER PROTEIN UNKEMPT"/>
    <property type="match status" value="1"/>
</dbReference>
<dbReference type="InterPro" id="IPR002110">
    <property type="entry name" value="Ankyrin_rpt"/>
</dbReference>
<dbReference type="InterPro" id="IPR000571">
    <property type="entry name" value="Znf_CCCH"/>
</dbReference>
<feature type="compositionally biased region" description="Low complexity" evidence="8">
    <location>
        <begin position="661"/>
        <end position="672"/>
    </location>
</feature>
<evidence type="ECO:0000313" key="10">
    <source>
        <dbReference type="EMBL" id="KAK4411055.1"/>
    </source>
</evidence>
<evidence type="ECO:0000313" key="11">
    <source>
        <dbReference type="Proteomes" id="UP001289374"/>
    </source>
</evidence>
<dbReference type="PROSITE" id="PS50103">
    <property type="entry name" value="ZF_C3H1"/>
    <property type="match status" value="1"/>
</dbReference>
<dbReference type="SMART" id="SM00248">
    <property type="entry name" value="ANK"/>
    <property type="match status" value="2"/>
</dbReference>
<dbReference type="InterPro" id="IPR036770">
    <property type="entry name" value="Ankyrin_rpt-contain_sf"/>
</dbReference>
<gene>
    <name evidence="10" type="ORF">Sango_0178500</name>
</gene>
<feature type="compositionally biased region" description="Polar residues" evidence="8">
    <location>
        <begin position="580"/>
        <end position="589"/>
    </location>
</feature>
<protein>
    <submittedName>
        <fullName evidence="10">Zinc finger CCCH domain-containing protein 24</fullName>
    </submittedName>
</protein>
<feature type="region of interest" description="Disordered" evidence="8">
    <location>
        <begin position="1"/>
        <end position="27"/>
    </location>
</feature>
<feature type="compositionally biased region" description="Polar residues" evidence="8">
    <location>
        <begin position="1"/>
        <end position="17"/>
    </location>
</feature>
<dbReference type="PRINTS" id="PR01415">
    <property type="entry name" value="ANKYRIN"/>
</dbReference>
<keyword evidence="11" id="KW-1185">Reference proteome</keyword>
<accession>A0AAE1XFT0</accession>
<keyword evidence="3 7" id="KW-0863">Zinc-finger</keyword>
<dbReference type="AlphaFoldDB" id="A0AAE1XFT0"/>
<dbReference type="PROSITE" id="PS50297">
    <property type="entry name" value="ANK_REP_REGION"/>
    <property type="match status" value="1"/>
</dbReference>
<organism evidence="10 11">
    <name type="scientific">Sesamum angolense</name>
    <dbReference type="NCBI Taxonomy" id="2727404"/>
    <lineage>
        <taxon>Eukaryota</taxon>
        <taxon>Viridiplantae</taxon>
        <taxon>Streptophyta</taxon>
        <taxon>Embryophyta</taxon>
        <taxon>Tracheophyta</taxon>
        <taxon>Spermatophyta</taxon>
        <taxon>Magnoliopsida</taxon>
        <taxon>eudicotyledons</taxon>
        <taxon>Gunneridae</taxon>
        <taxon>Pentapetalae</taxon>
        <taxon>asterids</taxon>
        <taxon>lamiids</taxon>
        <taxon>Lamiales</taxon>
        <taxon>Pedaliaceae</taxon>
        <taxon>Sesamum</taxon>
    </lineage>
</organism>
<feature type="zinc finger region" description="C3H1-type" evidence="7">
    <location>
        <begin position="310"/>
        <end position="332"/>
    </location>
</feature>
<feature type="region of interest" description="Disordered" evidence="8">
    <location>
        <begin position="575"/>
        <end position="625"/>
    </location>
</feature>
<dbReference type="GO" id="GO:0006355">
    <property type="term" value="P:regulation of DNA-templated transcription"/>
    <property type="evidence" value="ECO:0007669"/>
    <property type="project" value="UniProtKB-ARBA"/>
</dbReference>
<dbReference type="Pfam" id="PF12796">
    <property type="entry name" value="Ank_2"/>
    <property type="match status" value="1"/>
</dbReference>
<sequence>MCSGPERSNSNSSTTQGAADKRTNNMKDLNKLSVQTEDSFSSLLEYAANNDIEAFKRSIELDLSAVDEAGLWYVRKKGLKQITQEERTPLMVAATYGSVDVLKSIVALPEVDLNRSCGKDKWTALHCAASGGSMNAFEVVKLLLSAGADPNMEDVTGRRPVDVVVVPPKLPGAKAALEDLLINNSSDGSVGACNLRVSLSSSSASSPVLSSSPESGSPCSPSDSASSPTAPKFSDTAVNSVSEKKQYPVDPSLPDIRNSIYSTDEFRMFSFKVRPCSRAYSHDWTECPFVHPGENARRRDPRKYHYSCVPCPDFRKGACRRGDMCEYAHGVFECWLHPAQYRTRLCKDGTSCARQVCFFAHTQDELRPLYVSTGSGVPSPRSAASAASFMDMAAALSLLPGSPTSQSVMSPSAFNQTMSPSANGISHSPAAWPQPNVPTLHLPGSNLQSSRLRSSLSARDIPPEDLNMLRDYDAQQLVMNDLACYSQPRPSSAMLSCPGSGFCVFSPSHKSAVLNQFQQQQNILPPINTNVFSPRNVEHPLLQASLGVSSPRMSPRSMEPASPMSARLSAFAQRERQQQHMRSLSSRDLGSNRVPIVGSPTTTWSKWGSPNGKIDWSVSGDDQGRLKRSSSFELKNDGEEPDLSWVQSLVKESPPEMTDKPAAPVSGAAPSGECLKSNSQTDSIDHSVLGAWLEQMQLDQLVA</sequence>
<feature type="region of interest" description="Disordered" evidence="8">
    <location>
        <begin position="204"/>
        <end position="250"/>
    </location>
</feature>
<feature type="domain" description="C3H1-type" evidence="9">
    <location>
        <begin position="310"/>
        <end position="332"/>
    </location>
</feature>
<keyword evidence="5" id="KW-0238">DNA-binding</keyword>
<dbReference type="Pfam" id="PF25512">
    <property type="entry name" value="zf-CCCH_AtC3H23"/>
    <property type="match status" value="1"/>
</dbReference>
<evidence type="ECO:0000259" key="9">
    <source>
        <dbReference type="PROSITE" id="PS50103"/>
    </source>
</evidence>
<dbReference type="EMBL" id="JACGWL010000001">
    <property type="protein sequence ID" value="KAK4411055.1"/>
    <property type="molecule type" value="Genomic_DNA"/>
</dbReference>
<dbReference type="Gene3D" id="3.30.1370.210">
    <property type="match status" value="1"/>
</dbReference>
<proteinExistence type="predicted"/>
<comment type="caution">
    <text evidence="10">The sequence shown here is derived from an EMBL/GenBank/DDBJ whole genome shotgun (WGS) entry which is preliminary data.</text>
</comment>
<dbReference type="SUPFAM" id="SSF48403">
    <property type="entry name" value="Ankyrin repeat"/>
    <property type="match status" value="1"/>
</dbReference>
<dbReference type="PROSITE" id="PS50088">
    <property type="entry name" value="ANK_REPEAT"/>
    <property type="match status" value="1"/>
</dbReference>
<evidence type="ECO:0000256" key="2">
    <source>
        <dbReference type="ARBA" id="ARBA00022737"/>
    </source>
</evidence>
<keyword evidence="6" id="KW-0040">ANK repeat</keyword>
<reference evidence="10" key="1">
    <citation type="submission" date="2020-06" db="EMBL/GenBank/DDBJ databases">
        <authorList>
            <person name="Li T."/>
            <person name="Hu X."/>
            <person name="Zhang T."/>
            <person name="Song X."/>
            <person name="Zhang H."/>
            <person name="Dai N."/>
            <person name="Sheng W."/>
            <person name="Hou X."/>
            <person name="Wei L."/>
        </authorList>
    </citation>
    <scope>NUCLEOTIDE SEQUENCE</scope>
    <source>
        <strain evidence="10">K16</strain>
        <tissue evidence="10">Leaf</tissue>
    </source>
</reference>
<feature type="region of interest" description="Disordered" evidence="8">
    <location>
        <begin position="651"/>
        <end position="680"/>
    </location>
</feature>
<name>A0AAE1XFT0_9LAMI</name>